<name>A0A0D2HLF2_CLAB1</name>
<dbReference type="Gene3D" id="3.40.50.880">
    <property type="match status" value="1"/>
</dbReference>
<dbReference type="GeneID" id="27700480"/>
<dbReference type="VEuPathDB" id="FungiDB:Z519_07552"/>
<dbReference type="HOGENOM" id="CLU_072623_1_0_1"/>
<dbReference type="PANTHER" id="PTHR43068">
    <property type="entry name" value="SLR1854 PROTEIN"/>
    <property type="match status" value="1"/>
</dbReference>
<dbReference type="Pfam" id="PF17124">
    <property type="entry name" value="ThiJ_like"/>
    <property type="match status" value="1"/>
</dbReference>
<dbReference type="RefSeq" id="XP_016618254.1">
    <property type="nucleotide sequence ID" value="XM_016765285.1"/>
</dbReference>
<reference evidence="1" key="1">
    <citation type="submission" date="2015-01" db="EMBL/GenBank/DDBJ databases">
        <title>The Genome Sequence of Cladophialophora bantiana CBS 173.52.</title>
        <authorList>
            <consortium name="The Broad Institute Genomics Platform"/>
            <person name="Cuomo C."/>
            <person name="de Hoog S."/>
            <person name="Gorbushina A."/>
            <person name="Stielow B."/>
            <person name="Teixiera M."/>
            <person name="Abouelleil A."/>
            <person name="Chapman S.B."/>
            <person name="Priest M."/>
            <person name="Young S.K."/>
            <person name="Wortman J."/>
            <person name="Nusbaum C."/>
            <person name="Birren B."/>
        </authorList>
    </citation>
    <scope>NUCLEOTIDE SEQUENCE [LARGE SCALE GENOMIC DNA]</scope>
    <source>
        <strain evidence="1">CBS 173.52</strain>
    </source>
</reference>
<protein>
    <recommendedName>
        <fullName evidence="3">DJ-1/PfpI domain-containing protein</fullName>
    </recommendedName>
</protein>
<dbReference type="InterPro" id="IPR029062">
    <property type="entry name" value="Class_I_gatase-like"/>
</dbReference>
<dbReference type="InterPro" id="IPR032633">
    <property type="entry name" value="ThiJ-like"/>
</dbReference>
<keyword evidence="2" id="KW-1185">Reference proteome</keyword>
<dbReference type="Proteomes" id="UP000053789">
    <property type="component" value="Unassembled WGS sequence"/>
</dbReference>
<sequence length="254" mass="28197">MAAKVIFLMADYGHDPTETAIPWKVFRDAAFDVSFATEDGNAPKCDDKMLAGWTGALLGANKAAKRAYHDLSSTCRAFQKPLAWRDAAFSLEDYDLVFLPGGHEKSVRQIMDSARVHELLAGYFPKTRKPSRKSLAAICHGVQVLAMASTSDGKSVMHDAVTTALPAYMEESIYHVTKLFLRDYYKTYGAGTDSVEEVVKKRLRDRAQFKNSKSLGPFVVEDPNYNYLSARFPPDSEALAKRAVSLVREVTQSV</sequence>
<dbReference type="SUPFAM" id="SSF52317">
    <property type="entry name" value="Class I glutamine amidotransferase-like"/>
    <property type="match status" value="1"/>
</dbReference>
<evidence type="ECO:0000313" key="1">
    <source>
        <dbReference type="EMBL" id="KIW91585.1"/>
    </source>
</evidence>
<gene>
    <name evidence="1" type="ORF">Z519_07552</name>
</gene>
<evidence type="ECO:0008006" key="3">
    <source>
        <dbReference type="Google" id="ProtNLM"/>
    </source>
</evidence>
<accession>A0A0D2HLF2</accession>
<dbReference type="AlphaFoldDB" id="A0A0D2HLF2"/>
<dbReference type="OrthoDB" id="543156at2759"/>
<proteinExistence type="predicted"/>
<evidence type="ECO:0000313" key="2">
    <source>
        <dbReference type="Proteomes" id="UP000053789"/>
    </source>
</evidence>
<organism evidence="1 2">
    <name type="scientific">Cladophialophora bantiana (strain ATCC 10958 / CBS 173.52 / CDC B-1940 / NIH 8579)</name>
    <name type="common">Xylohypha bantiana</name>
    <dbReference type="NCBI Taxonomy" id="1442370"/>
    <lineage>
        <taxon>Eukaryota</taxon>
        <taxon>Fungi</taxon>
        <taxon>Dikarya</taxon>
        <taxon>Ascomycota</taxon>
        <taxon>Pezizomycotina</taxon>
        <taxon>Eurotiomycetes</taxon>
        <taxon>Chaetothyriomycetidae</taxon>
        <taxon>Chaetothyriales</taxon>
        <taxon>Herpotrichiellaceae</taxon>
        <taxon>Cladophialophora</taxon>
    </lineage>
</organism>
<dbReference type="PANTHER" id="PTHR43068:SF1">
    <property type="entry name" value="SLR1854 PROTEIN"/>
    <property type="match status" value="1"/>
</dbReference>
<dbReference type="EMBL" id="KN846990">
    <property type="protein sequence ID" value="KIW91585.1"/>
    <property type="molecule type" value="Genomic_DNA"/>
</dbReference>